<feature type="transmembrane region" description="Helical" evidence="1">
    <location>
        <begin position="149"/>
        <end position="172"/>
    </location>
</feature>
<gene>
    <name evidence="2" type="ORF">FVP77_05820</name>
</gene>
<dbReference type="AlphaFoldDB" id="A0A5C8I473"/>
<feature type="transmembrane region" description="Helical" evidence="1">
    <location>
        <begin position="53"/>
        <end position="72"/>
    </location>
</feature>
<evidence type="ECO:0000313" key="2">
    <source>
        <dbReference type="EMBL" id="TXK12961.1"/>
    </source>
</evidence>
<name>A0A5C8I473_9MICO</name>
<feature type="transmembrane region" description="Helical" evidence="1">
    <location>
        <begin position="21"/>
        <end position="41"/>
    </location>
</feature>
<keyword evidence="1" id="KW-0812">Transmembrane</keyword>
<comment type="caution">
    <text evidence="2">The sequence shown here is derived from an EMBL/GenBank/DDBJ whole genome shotgun (WGS) entry which is preliminary data.</text>
</comment>
<dbReference type="RefSeq" id="WP_147893655.1">
    <property type="nucleotide sequence ID" value="NZ_BAAANR010000001.1"/>
</dbReference>
<protein>
    <submittedName>
        <fullName evidence="2">Uncharacterized protein</fullName>
    </submittedName>
</protein>
<dbReference type="OrthoDB" id="4978814at2"/>
<feature type="transmembrane region" description="Helical" evidence="1">
    <location>
        <begin position="93"/>
        <end position="113"/>
    </location>
</feature>
<organism evidence="2 3">
    <name type="scientific">Microbacterium hatanonis</name>
    <dbReference type="NCBI Taxonomy" id="404366"/>
    <lineage>
        <taxon>Bacteria</taxon>
        <taxon>Bacillati</taxon>
        <taxon>Actinomycetota</taxon>
        <taxon>Actinomycetes</taxon>
        <taxon>Micrococcales</taxon>
        <taxon>Microbacteriaceae</taxon>
        <taxon>Microbacterium</taxon>
    </lineage>
</organism>
<keyword evidence="1" id="KW-1133">Transmembrane helix</keyword>
<keyword evidence="1" id="KW-0472">Membrane</keyword>
<accession>A0A5C8I473</accession>
<dbReference type="Proteomes" id="UP000321034">
    <property type="component" value="Unassembled WGS sequence"/>
</dbReference>
<reference evidence="2 3" key="1">
    <citation type="submission" date="2019-08" db="EMBL/GenBank/DDBJ databases">
        <authorList>
            <person name="Dong K."/>
        </authorList>
    </citation>
    <scope>NUCLEOTIDE SEQUENCE [LARGE SCALE GENOMIC DNA]</scope>
    <source>
        <strain evidence="2 3">JCM14558</strain>
    </source>
</reference>
<proteinExistence type="predicted"/>
<sequence length="173" mass="17834">MTEGSTAARLPRRAGRISRSIWVTPEAVYGTLLTGVVLALAEENSSDGELLVNVASGSFVLWAAHVFATIVARHGAAHGRQALRAAAAHATHHSAGFLIGPSVSVLALVPGALNIMDDTLSYVLAVVAGLAVLVVLGTAAAIERRVRWYLSILAGLATGAVGLAIIILEAVFH</sequence>
<evidence type="ECO:0000313" key="3">
    <source>
        <dbReference type="Proteomes" id="UP000321034"/>
    </source>
</evidence>
<dbReference type="EMBL" id="VRSV01000001">
    <property type="protein sequence ID" value="TXK12961.1"/>
    <property type="molecule type" value="Genomic_DNA"/>
</dbReference>
<feature type="transmembrane region" description="Helical" evidence="1">
    <location>
        <begin position="119"/>
        <end position="142"/>
    </location>
</feature>
<keyword evidence="3" id="KW-1185">Reference proteome</keyword>
<evidence type="ECO:0000256" key="1">
    <source>
        <dbReference type="SAM" id="Phobius"/>
    </source>
</evidence>